<evidence type="ECO:0000313" key="3">
    <source>
        <dbReference type="Proteomes" id="UP000239724"/>
    </source>
</evidence>
<gene>
    <name evidence="2" type="ORF">CCS01_18075</name>
</gene>
<dbReference type="EMBL" id="NHRY01000198">
    <property type="protein sequence ID" value="PPQ31063.1"/>
    <property type="molecule type" value="Genomic_DNA"/>
</dbReference>
<evidence type="ECO:0000313" key="2">
    <source>
        <dbReference type="EMBL" id="PPQ31063.1"/>
    </source>
</evidence>
<feature type="domain" description="Putative regulatory protein FmdB zinc ribbon" evidence="1">
    <location>
        <begin position="1"/>
        <end position="41"/>
    </location>
</feature>
<dbReference type="AlphaFoldDB" id="A0A2S6N8W6"/>
<dbReference type="SMART" id="SM00834">
    <property type="entry name" value="CxxC_CXXC_SSSS"/>
    <property type="match status" value="1"/>
</dbReference>
<comment type="caution">
    <text evidence="2">The sequence shown here is derived from an EMBL/GenBank/DDBJ whole genome shotgun (WGS) entry which is preliminary data.</text>
</comment>
<dbReference type="Proteomes" id="UP000239724">
    <property type="component" value="Unassembled WGS sequence"/>
</dbReference>
<accession>A0A2S6N8W6</accession>
<protein>
    <recommendedName>
        <fullName evidence="1">Putative regulatory protein FmdB zinc ribbon domain-containing protein</fullName>
    </recommendedName>
</protein>
<sequence length="78" mass="8141">MPTYEYECADCGPFTEIRPMAEYDLPQPCPDCGQPAPRLLTVAAIGGGAREDAGVAPAMAHGGSCACCRPRRLSAEAV</sequence>
<organism evidence="2 3">
    <name type="scientific">Rhodopila globiformis</name>
    <name type="common">Rhodopseudomonas globiformis</name>
    <dbReference type="NCBI Taxonomy" id="1071"/>
    <lineage>
        <taxon>Bacteria</taxon>
        <taxon>Pseudomonadati</taxon>
        <taxon>Pseudomonadota</taxon>
        <taxon>Alphaproteobacteria</taxon>
        <taxon>Acetobacterales</taxon>
        <taxon>Acetobacteraceae</taxon>
        <taxon>Rhodopila</taxon>
    </lineage>
</organism>
<dbReference type="InterPro" id="IPR013429">
    <property type="entry name" value="Regulatory_FmdB_Zinc_ribbon"/>
</dbReference>
<dbReference type="NCBIfam" id="TIGR02605">
    <property type="entry name" value="CxxC_CxxC_SSSS"/>
    <property type="match status" value="1"/>
</dbReference>
<evidence type="ECO:0000259" key="1">
    <source>
        <dbReference type="SMART" id="SM00834"/>
    </source>
</evidence>
<proteinExistence type="predicted"/>
<dbReference type="OrthoDB" id="9813321at2"/>
<dbReference type="Pfam" id="PF09723">
    <property type="entry name" value="Zn_ribbon_8"/>
    <property type="match status" value="1"/>
</dbReference>
<reference evidence="2 3" key="1">
    <citation type="journal article" date="2018" name="Arch. Microbiol.">
        <title>New insights into the metabolic potential of the phototrophic purple bacterium Rhodopila globiformis DSM 161(T) from its draft genome sequence and evidence for a vanadium-dependent nitrogenase.</title>
        <authorList>
            <person name="Imhoff J.F."/>
            <person name="Rahn T."/>
            <person name="Kunzel S."/>
            <person name="Neulinger S.C."/>
        </authorList>
    </citation>
    <scope>NUCLEOTIDE SEQUENCE [LARGE SCALE GENOMIC DNA]</scope>
    <source>
        <strain evidence="2 3">DSM 161</strain>
    </source>
</reference>
<dbReference type="RefSeq" id="WP_104520221.1">
    <property type="nucleotide sequence ID" value="NZ_NHRY01000198.1"/>
</dbReference>
<keyword evidence="3" id="KW-1185">Reference proteome</keyword>
<name>A0A2S6N8W6_RHOGL</name>